<reference evidence="9" key="1">
    <citation type="submission" date="2021-02" db="EMBL/GenBank/DDBJ databases">
        <title>Genome sequence Cadophora malorum strain M34.</title>
        <authorList>
            <person name="Stefanovic E."/>
            <person name="Vu D."/>
            <person name="Scully C."/>
            <person name="Dijksterhuis J."/>
            <person name="Roader J."/>
            <person name="Houbraken J."/>
        </authorList>
    </citation>
    <scope>NUCLEOTIDE SEQUENCE</scope>
    <source>
        <strain evidence="9">M34</strain>
    </source>
</reference>
<dbReference type="GO" id="GO:0046872">
    <property type="term" value="F:metal ion binding"/>
    <property type="evidence" value="ECO:0007669"/>
    <property type="project" value="UniProtKB-KW"/>
</dbReference>
<sequence length="267" mass="29922">MGRKDISDEDCYATTYVVQFINTVSCAAYVYLGARGIANTRRHGKDSVIILGHAMLIAVGLGSVAYHATIKYTGQMLDEASMLYATATIIYGAFTVTIGEAGRRKLSILVSIAIFAVSVIHYCLSIERMFRLFFTSLVFVGFLQCVWLLSTRISDPVALKGMKQLAFYGFVSYVSGIFVWSMDTAYCAELLQFRDKLGMPLGFLSEGHGWWHILTGFGVYYYVVFIEYLRLCIPTPSESNQKKRGATLIWPSIFSLPRVELIHEKSK</sequence>
<feature type="binding site" evidence="7">
    <location>
        <position position="208"/>
    </location>
    <ligand>
        <name>Zn(2+)</name>
        <dbReference type="ChEBI" id="CHEBI:29105"/>
        <note>catalytic</note>
    </ligand>
</feature>
<feature type="transmembrane region" description="Helical" evidence="8">
    <location>
        <begin position="12"/>
        <end position="32"/>
    </location>
</feature>
<evidence type="ECO:0000256" key="2">
    <source>
        <dbReference type="ARBA" id="ARBA00009780"/>
    </source>
</evidence>
<dbReference type="Proteomes" id="UP000664132">
    <property type="component" value="Unassembled WGS sequence"/>
</dbReference>
<dbReference type="GO" id="GO:0046513">
    <property type="term" value="P:ceramide biosynthetic process"/>
    <property type="evidence" value="ECO:0007669"/>
    <property type="project" value="TreeGrafter"/>
</dbReference>
<dbReference type="PANTHER" id="PTHR46187:SF3">
    <property type="entry name" value="ALKALINE CERAMIDASE 3"/>
    <property type="match status" value="1"/>
</dbReference>
<evidence type="ECO:0008006" key="11">
    <source>
        <dbReference type="Google" id="ProtNLM"/>
    </source>
</evidence>
<feature type="transmembrane region" description="Helical" evidence="8">
    <location>
        <begin position="106"/>
        <end position="124"/>
    </location>
</feature>
<evidence type="ECO:0000313" key="10">
    <source>
        <dbReference type="Proteomes" id="UP000664132"/>
    </source>
</evidence>
<feature type="transmembrane region" description="Helical" evidence="8">
    <location>
        <begin position="165"/>
        <end position="182"/>
    </location>
</feature>
<keyword evidence="7" id="KW-0479">Metal-binding</keyword>
<dbReference type="Pfam" id="PF05875">
    <property type="entry name" value="Ceramidase"/>
    <property type="match status" value="1"/>
</dbReference>
<accession>A0A8H7WIP5</accession>
<feature type="transmembrane region" description="Helical" evidence="8">
    <location>
        <begin position="48"/>
        <end position="69"/>
    </location>
</feature>
<dbReference type="GO" id="GO:0005789">
    <property type="term" value="C:endoplasmic reticulum membrane"/>
    <property type="evidence" value="ECO:0007669"/>
    <property type="project" value="TreeGrafter"/>
</dbReference>
<evidence type="ECO:0000256" key="1">
    <source>
        <dbReference type="ARBA" id="ARBA00004141"/>
    </source>
</evidence>
<feature type="binding site" evidence="7">
    <location>
        <position position="212"/>
    </location>
    <ligand>
        <name>Zn(2+)</name>
        <dbReference type="ChEBI" id="CHEBI:29105"/>
        <note>catalytic</note>
    </ligand>
</feature>
<keyword evidence="4" id="KW-0378">Hydrolase</keyword>
<comment type="subcellular location">
    <subcellularLocation>
        <location evidence="1">Membrane</location>
        <topology evidence="1">Multi-pass membrane protein</topology>
    </subcellularLocation>
</comment>
<dbReference type="InterPro" id="IPR008901">
    <property type="entry name" value="ACER"/>
</dbReference>
<evidence type="ECO:0000256" key="6">
    <source>
        <dbReference type="ARBA" id="ARBA00023136"/>
    </source>
</evidence>
<comment type="caution">
    <text evidence="9">The sequence shown here is derived from an EMBL/GenBank/DDBJ whole genome shotgun (WGS) entry which is preliminary data.</text>
</comment>
<evidence type="ECO:0000256" key="7">
    <source>
        <dbReference type="PIRSR" id="PIRSR608901-2"/>
    </source>
</evidence>
<evidence type="ECO:0000256" key="5">
    <source>
        <dbReference type="ARBA" id="ARBA00022989"/>
    </source>
</evidence>
<dbReference type="GO" id="GO:0046514">
    <property type="term" value="P:ceramide catabolic process"/>
    <property type="evidence" value="ECO:0007669"/>
    <property type="project" value="TreeGrafter"/>
</dbReference>
<keyword evidence="7" id="KW-0862">Zinc</keyword>
<evidence type="ECO:0000256" key="4">
    <source>
        <dbReference type="ARBA" id="ARBA00022801"/>
    </source>
</evidence>
<evidence type="ECO:0000256" key="3">
    <source>
        <dbReference type="ARBA" id="ARBA00022692"/>
    </source>
</evidence>
<keyword evidence="10" id="KW-1185">Reference proteome</keyword>
<evidence type="ECO:0000313" key="9">
    <source>
        <dbReference type="EMBL" id="KAG4425609.1"/>
    </source>
</evidence>
<keyword evidence="3 8" id="KW-0812">Transmembrane</keyword>
<name>A0A8H7WIP5_9HELO</name>
<feature type="transmembrane region" description="Helical" evidence="8">
    <location>
        <begin position="130"/>
        <end position="153"/>
    </location>
</feature>
<comment type="similarity">
    <text evidence="2">Belongs to the alkaline ceramidase family.</text>
</comment>
<evidence type="ECO:0000256" key="8">
    <source>
        <dbReference type="SAM" id="Phobius"/>
    </source>
</evidence>
<protein>
    <recommendedName>
        <fullName evidence="11">Alkaline phytoceramidase</fullName>
    </recommendedName>
</protein>
<dbReference type="GO" id="GO:0016811">
    <property type="term" value="F:hydrolase activity, acting on carbon-nitrogen (but not peptide) bonds, in linear amides"/>
    <property type="evidence" value="ECO:0007669"/>
    <property type="project" value="InterPro"/>
</dbReference>
<proteinExistence type="inferred from homology"/>
<keyword evidence="6 8" id="KW-0472">Membrane</keyword>
<organism evidence="9 10">
    <name type="scientific">Cadophora malorum</name>
    <dbReference type="NCBI Taxonomy" id="108018"/>
    <lineage>
        <taxon>Eukaryota</taxon>
        <taxon>Fungi</taxon>
        <taxon>Dikarya</taxon>
        <taxon>Ascomycota</taxon>
        <taxon>Pezizomycotina</taxon>
        <taxon>Leotiomycetes</taxon>
        <taxon>Helotiales</taxon>
        <taxon>Ploettnerulaceae</taxon>
        <taxon>Cadophora</taxon>
    </lineage>
</organism>
<keyword evidence="5 8" id="KW-1133">Transmembrane helix</keyword>
<feature type="transmembrane region" description="Helical" evidence="8">
    <location>
        <begin position="81"/>
        <end position="99"/>
    </location>
</feature>
<feature type="transmembrane region" description="Helical" evidence="8">
    <location>
        <begin position="209"/>
        <end position="233"/>
    </location>
</feature>
<dbReference type="PANTHER" id="PTHR46187">
    <property type="entry name" value="ALKALINE CERAMIDASE 3"/>
    <property type="match status" value="1"/>
</dbReference>
<dbReference type="EMBL" id="JAFJYH010000009">
    <property type="protein sequence ID" value="KAG4425609.1"/>
    <property type="molecule type" value="Genomic_DNA"/>
</dbReference>
<gene>
    <name evidence="9" type="ORF">IFR04_001306</name>
</gene>
<dbReference type="AlphaFoldDB" id="A0A8H7WIP5"/>
<dbReference type="OrthoDB" id="187171at2759"/>
<feature type="binding site" evidence="7">
    <location>
        <position position="67"/>
    </location>
    <ligand>
        <name>Zn(2+)</name>
        <dbReference type="ChEBI" id="CHEBI:29105"/>
        <note>catalytic</note>
    </ligand>
</feature>
<comment type="cofactor">
    <cofactor evidence="7">
        <name>Zn(2+)</name>
        <dbReference type="ChEBI" id="CHEBI:29105"/>
    </cofactor>
</comment>